<comment type="subunit">
    <text evidence="4">Homodimer.</text>
</comment>
<evidence type="ECO:0000313" key="14">
    <source>
        <dbReference type="Proteomes" id="UP000005309"/>
    </source>
</evidence>
<evidence type="ECO:0000256" key="4">
    <source>
        <dbReference type="ARBA" id="ARBA00011738"/>
    </source>
</evidence>
<dbReference type="GO" id="GO:0019288">
    <property type="term" value="P:isopentenyl diphosphate biosynthetic process, methylerythritol 4-phosphate pathway"/>
    <property type="evidence" value="ECO:0007669"/>
    <property type="project" value="TreeGrafter"/>
</dbReference>
<organism evidence="13 14">
    <name type="scientific">Selenomonas flueggei ATCC 43531</name>
    <dbReference type="NCBI Taxonomy" id="638302"/>
    <lineage>
        <taxon>Bacteria</taxon>
        <taxon>Bacillati</taxon>
        <taxon>Bacillota</taxon>
        <taxon>Negativicutes</taxon>
        <taxon>Selenomonadales</taxon>
        <taxon>Selenomonadaceae</taxon>
        <taxon>Selenomonas</taxon>
    </lineage>
</organism>
<evidence type="ECO:0000259" key="12">
    <source>
        <dbReference type="SMART" id="SM00861"/>
    </source>
</evidence>
<dbReference type="NCBIfam" id="NF008968">
    <property type="entry name" value="PRK12315.1"/>
    <property type="match status" value="1"/>
</dbReference>
<dbReference type="Pfam" id="PF02779">
    <property type="entry name" value="Transket_pyr"/>
    <property type="match status" value="1"/>
</dbReference>
<dbReference type="UniPathway" id="UPA00064">
    <property type="reaction ID" value="UER00091"/>
</dbReference>
<evidence type="ECO:0000256" key="8">
    <source>
        <dbReference type="ARBA" id="ARBA00022842"/>
    </source>
</evidence>
<dbReference type="Gene3D" id="3.40.50.920">
    <property type="match status" value="1"/>
</dbReference>
<gene>
    <name evidence="13" type="ORF">HMPREF0908_0327</name>
</gene>
<dbReference type="PANTHER" id="PTHR43322:SF1">
    <property type="entry name" value="1-DEOXY-D-XYLULOSE-5-PHOSPHATE SYNTHASE"/>
    <property type="match status" value="1"/>
</dbReference>
<sequence length="602" mass="66363">MGNTADIPQRQRGITLYLEKITSPADIKGYTAEQRRALAQEMREALLKRASIHGGHFGPDFGAVEAIIALHTVFDSPTDKIVYDVSHQSYPHKMLTGRVEAYLVEKEYDEVSGYTNPEESPHDFFNVGHTSTSISLATGLAKARDLAGRRENIIAFIGDGSMSGGEALEGLNVAGEMQTNFIIVFNDNDQSIAENHGGMYKEFRRLRETNGRAENNLFRAMGLDYRYVADGNDCEALIDAFREVKDSQTPVVVHIHTQKGKGYKFAEEDRETWHYRMPFDIETGALKNPYTDPFLAATVDFVKAEAQRNPNFVFLAAGTMGGIGLTPADRAALGTQYVDAGIAEEQAVAMASGLARGGARPIFGTYSTFFQRVYDQMSQDVAVNNSPAVFLSTYASLYGMNDVTHLGFFDIPLFANIPNLVFLAPAGLEEYLAVLRWAVTQTAHPVMIRVPVMGYETSPYPVRTDYSALNRYQTVTEGAEVAIIGAGSFAQMASDAAAELAKDGVHATVINPIFLSGLDTELLDGLKAKHRLILTLEDGTLEGGFGQKIAAYYGMDEHIRVRCYGLSKEFHDRYNAEELAREHHLTAEQIVADTLRTLKKKE</sequence>
<evidence type="ECO:0000256" key="2">
    <source>
        <dbReference type="ARBA" id="ARBA00004980"/>
    </source>
</evidence>
<dbReference type="HOGENOM" id="CLU_009227_1_4_9"/>
<dbReference type="InterPro" id="IPR029061">
    <property type="entry name" value="THDP-binding"/>
</dbReference>
<dbReference type="CDD" id="cd07033">
    <property type="entry name" value="TPP_PYR_DXS_TK_like"/>
    <property type="match status" value="1"/>
</dbReference>
<keyword evidence="7" id="KW-0479">Metal-binding</keyword>
<dbReference type="GO" id="GO:0046872">
    <property type="term" value="F:metal ion binding"/>
    <property type="evidence" value="ECO:0007669"/>
    <property type="project" value="UniProtKB-KW"/>
</dbReference>
<dbReference type="CDD" id="cd02007">
    <property type="entry name" value="TPP_DXS"/>
    <property type="match status" value="1"/>
</dbReference>
<dbReference type="eggNOG" id="COG1154">
    <property type="taxonomic scope" value="Bacteria"/>
</dbReference>
<keyword evidence="8" id="KW-0460">Magnesium</keyword>
<dbReference type="InterPro" id="IPR009014">
    <property type="entry name" value="Transketo_C/PFOR_II"/>
</dbReference>
<dbReference type="GO" id="GO:0008661">
    <property type="term" value="F:1-deoxy-D-xylulose-5-phosphate synthase activity"/>
    <property type="evidence" value="ECO:0007669"/>
    <property type="project" value="UniProtKB-EC"/>
</dbReference>
<keyword evidence="14" id="KW-1185">Reference proteome</keyword>
<evidence type="ECO:0000256" key="9">
    <source>
        <dbReference type="ARBA" id="ARBA00022977"/>
    </source>
</evidence>
<dbReference type="InterPro" id="IPR005477">
    <property type="entry name" value="Dxylulose-5-P_synthase"/>
</dbReference>
<proteinExistence type="inferred from homology"/>
<dbReference type="FunFam" id="3.40.50.970:FF:000010">
    <property type="entry name" value="1-deoxy-D-xylulose-5-phosphate synthase"/>
    <property type="match status" value="1"/>
</dbReference>
<accession>C4V1D3</accession>
<dbReference type="STRING" id="638302.HMPREF0908_0327"/>
<reference evidence="13 14" key="1">
    <citation type="submission" date="2009-04" db="EMBL/GenBank/DDBJ databases">
        <authorList>
            <person name="Qin X."/>
            <person name="Bachman B."/>
            <person name="Battles P."/>
            <person name="Bell A."/>
            <person name="Bess C."/>
            <person name="Bickham C."/>
            <person name="Chaboub L."/>
            <person name="Chen D."/>
            <person name="Coyle M."/>
            <person name="Deiros D.R."/>
            <person name="Dinh H."/>
            <person name="Forbes L."/>
            <person name="Fowler G."/>
            <person name="Francisco L."/>
            <person name="Fu Q."/>
            <person name="Gubbala S."/>
            <person name="Hale W."/>
            <person name="Han Y."/>
            <person name="Hemphill L."/>
            <person name="Highlander S.K."/>
            <person name="Hirani K."/>
            <person name="Hogues M."/>
            <person name="Jackson L."/>
            <person name="Jakkamsetti A."/>
            <person name="Javaid M."/>
            <person name="Jiang H."/>
            <person name="Korchina V."/>
            <person name="Kovar C."/>
            <person name="Lara F."/>
            <person name="Lee S."/>
            <person name="Mata R."/>
            <person name="Mathew T."/>
            <person name="Moen C."/>
            <person name="Morales K."/>
            <person name="Munidasa M."/>
            <person name="Nazareth L."/>
            <person name="Ngo R."/>
            <person name="Nguyen L."/>
            <person name="Okwuonu G."/>
            <person name="Ongeri F."/>
            <person name="Patil S."/>
            <person name="Petrosino J."/>
            <person name="Pham C."/>
            <person name="Pham P."/>
            <person name="Pu L.-L."/>
            <person name="Puazo M."/>
            <person name="Raj R."/>
            <person name="Reid J."/>
            <person name="Rouhana J."/>
            <person name="Saada N."/>
            <person name="Shang Y."/>
            <person name="Simmons D."/>
            <person name="Thornton R."/>
            <person name="Warren J."/>
            <person name="Weissenberger G."/>
            <person name="Zhang J."/>
            <person name="Zhang L."/>
            <person name="Zhou C."/>
            <person name="Zhu D."/>
            <person name="Muzny D."/>
            <person name="Worley K."/>
            <person name="Gibbs R."/>
        </authorList>
    </citation>
    <scope>NUCLEOTIDE SEQUENCE [LARGE SCALE GENOMIC DNA]</scope>
    <source>
        <strain evidence="13 14">ATCC 43531</strain>
    </source>
</reference>
<dbReference type="Pfam" id="PF13292">
    <property type="entry name" value="DXP_synthase_N"/>
    <property type="match status" value="2"/>
</dbReference>
<dbReference type="Pfam" id="PF02780">
    <property type="entry name" value="Transketolase_C"/>
    <property type="match status" value="1"/>
</dbReference>
<comment type="similarity">
    <text evidence="3">Belongs to the transketolase family. DXPS subfamily.</text>
</comment>
<comment type="caution">
    <text evidence="13">The sequence shown here is derived from an EMBL/GenBank/DDBJ whole genome shotgun (WGS) entry which is preliminary data.</text>
</comment>
<dbReference type="InterPro" id="IPR033248">
    <property type="entry name" value="Transketolase_C"/>
</dbReference>
<evidence type="ECO:0000313" key="13">
    <source>
        <dbReference type="EMBL" id="EEQ49469.1"/>
    </source>
</evidence>
<evidence type="ECO:0000256" key="6">
    <source>
        <dbReference type="ARBA" id="ARBA00022679"/>
    </source>
</evidence>
<dbReference type="NCBIfam" id="NF003933">
    <property type="entry name" value="PRK05444.2-2"/>
    <property type="match status" value="1"/>
</dbReference>
<dbReference type="InterPro" id="IPR005475">
    <property type="entry name" value="Transketolase-like_Pyr-bd"/>
</dbReference>
<evidence type="ECO:0000256" key="11">
    <source>
        <dbReference type="ARBA" id="ARBA00023229"/>
    </source>
</evidence>
<dbReference type="AlphaFoldDB" id="C4V1D3"/>
<dbReference type="GO" id="GO:0005829">
    <property type="term" value="C:cytosol"/>
    <property type="evidence" value="ECO:0007669"/>
    <property type="project" value="TreeGrafter"/>
</dbReference>
<dbReference type="Gene3D" id="3.40.50.970">
    <property type="match status" value="2"/>
</dbReference>
<keyword evidence="10" id="KW-0786">Thiamine pyrophosphate</keyword>
<dbReference type="GO" id="GO:0016114">
    <property type="term" value="P:terpenoid biosynthetic process"/>
    <property type="evidence" value="ECO:0007669"/>
    <property type="project" value="InterPro"/>
</dbReference>
<evidence type="ECO:0000256" key="10">
    <source>
        <dbReference type="ARBA" id="ARBA00023052"/>
    </source>
</evidence>
<dbReference type="SUPFAM" id="SSF52922">
    <property type="entry name" value="TK C-terminal domain-like"/>
    <property type="match status" value="1"/>
</dbReference>
<comment type="pathway">
    <text evidence="2">Metabolic intermediate biosynthesis; 1-deoxy-D-xylulose 5-phosphate biosynthesis; 1-deoxy-D-xylulose 5-phosphate from D-glyceraldehyde 3-phosphate and pyruvate: step 1/1.</text>
</comment>
<dbReference type="GO" id="GO:0009228">
    <property type="term" value="P:thiamine biosynthetic process"/>
    <property type="evidence" value="ECO:0007669"/>
    <property type="project" value="UniProtKB-KW"/>
</dbReference>
<dbReference type="SUPFAM" id="SSF52518">
    <property type="entry name" value="Thiamin diphosphate-binding fold (THDP-binding)"/>
    <property type="match status" value="2"/>
</dbReference>
<dbReference type="EMBL" id="ACLA01000004">
    <property type="protein sequence ID" value="EEQ49469.1"/>
    <property type="molecule type" value="Genomic_DNA"/>
</dbReference>
<feature type="domain" description="Transketolase-like pyrimidine-binding" evidence="12">
    <location>
        <begin position="292"/>
        <end position="457"/>
    </location>
</feature>
<protein>
    <recommendedName>
        <fullName evidence="5">1-deoxy-D-xylulose-5-phosphate synthase</fullName>
        <ecNumber evidence="5">2.2.1.7</ecNumber>
    </recommendedName>
</protein>
<evidence type="ECO:0000256" key="1">
    <source>
        <dbReference type="ARBA" id="ARBA00001946"/>
    </source>
</evidence>
<evidence type="ECO:0000256" key="7">
    <source>
        <dbReference type="ARBA" id="ARBA00022723"/>
    </source>
</evidence>
<evidence type="ECO:0000256" key="5">
    <source>
        <dbReference type="ARBA" id="ARBA00013150"/>
    </source>
</evidence>
<dbReference type="Proteomes" id="UP000005309">
    <property type="component" value="Unassembled WGS sequence"/>
</dbReference>
<keyword evidence="9" id="KW-0784">Thiamine biosynthesis</keyword>
<comment type="cofactor">
    <cofactor evidence="1">
        <name>Mg(2+)</name>
        <dbReference type="ChEBI" id="CHEBI:18420"/>
    </cofactor>
</comment>
<dbReference type="SMART" id="SM00861">
    <property type="entry name" value="Transket_pyr"/>
    <property type="match status" value="1"/>
</dbReference>
<keyword evidence="6 13" id="KW-0808">Transferase</keyword>
<name>C4V1D3_9FIRM</name>
<evidence type="ECO:0000256" key="3">
    <source>
        <dbReference type="ARBA" id="ARBA00011081"/>
    </source>
</evidence>
<dbReference type="EC" id="2.2.1.7" evidence="5"/>
<keyword evidence="11" id="KW-0414">Isoprene biosynthesis</keyword>
<dbReference type="PANTHER" id="PTHR43322">
    <property type="entry name" value="1-D-DEOXYXYLULOSE 5-PHOSPHATE SYNTHASE-RELATED"/>
    <property type="match status" value="1"/>
</dbReference>